<evidence type="ECO:0000313" key="9">
    <source>
        <dbReference type="EMBL" id="OAJ95261.1"/>
    </source>
</evidence>
<dbReference type="InterPro" id="IPR017475">
    <property type="entry name" value="EPS_sugar_tfrase"/>
</dbReference>
<dbReference type="EMBL" id="LLEI02000021">
    <property type="protein sequence ID" value="OAJ95261.1"/>
    <property type="molecule type" value="Genomic_DNA"/>
</dbReference>
<dbReference type="SUPFAM" id="SSF51735">
    <property type="entry name" value="NAD(P)-binding Rossmann-fold domains"/>
    <property type="match status" value="1"/>
</dbReference>
<evidence type="ECO:0000313" key="10">
    <source>
        <dbReference type="Proteomes" id="UP000078406"/>
    </source>
</evidence>
<dbReference type="AlphaFoldDB" id="A0A177Y365"/>
<evidence type="ECO:0000256" key="7">
    <source>
        <dbReference type="SAM" id="Phobius"/>
    </source>
</evidence>
<evidence type="ECO:0000256" key="2">
    <source>
        <dbReference type="ARBA" id="ARBA00006464"/>
    </source>
</evidence>
<feature type="transmembrane region" description="Helical" evidence="7">
    <location>
        <begin position="18"/>
        <end position="40"/>
    </location>
</feature>
<dbReference type="RefSeq" id="WP_054962215.1">
    <property type="nucleotide sequence ID" value="NZ_LLEI02000021.1"/>
</dbReference>
<dbReference type="NCBIfam" id="TIGR03025">
    <property type="entry name" value="EPS_sugtrans"/>
    <property type="match status" value="1"/>
</dbReference>
<organism evidence="9 10">
    <name type="scientific">Vibrio bivalvicida</name>
    <dbReference type="NCBI Taxonomy" id="1276888"/>
    <lineage>
        <taxon>Bacteria</taxon>
        <taxon>Pseudomonadati</taxon>
        <taxon>Pseudomonadota</taxon>
        <taxon>Gammaproteobacteria</taxon>
        <taxon>Vibrionales</taxon>
        <taxon>Vibrionaceae</taxon>
        <taxon>Vibrio</taxon>
        <taxon>Vibrio oreintalis group</taxon>
    </lineage>
</organism>
<evidence type="ECO:0000256" key="6">
    <source>
        <dbReference type="ARBA" id="ARBA00023136"/>
    </source>
</evidence>
<dbReference type="InterPro" id="IPR036291">
    <property type="entry name" value="NAD(P)-bd_dom_sf"/>
</dbReference>
<protein>
    <submittedName>
        <fullName evidence="9">Undecaprenyl-phosphate glucose phosphotransferase</fullName>
    </submittedName>
</protein>
<accession>A0A177Y365</accession>
<feature type="transmembrane region" description="Helical" evidence="7">
    <location>
        <begin position="83"/>
        <end position="100"/>
    </location>
</feature>
<keyword evidence="6 7" id="KW-0472">Membrane</keyword>
<feature type="transmembrane region" description="Helical" evidence="7">
    <location>
        <begin position="112"/>
        <end position="130"/>
    </location>
</feature>
<evidence type="ECO:0000256" key="1">
    <source>
        <dbReference type="ARBA" id="ARBA00004141"/>
    </source>
</evidence>
<dbReference type="Pfam" id="PF13727">
    <property type="entry name" value="CoA_binding_3"/>
    <property type="match status" value="1"/>
</dbReference>
<feature type="transmembrane region" description="Helical" evidence="7">
    <location>
        <begin position="46"/>
        <end position="62"/>
    </location>
</feature>
<feature type="transmembrane region" description="Helical" evidence="7">
    <location>
        <begin position="284"/>
        <end position="305"/>
    </location>
</feature>
<dbReference type="PANTHER" id="PTHR30576">
    <property type="entry name" value="COLANIC BIOSYNTHESIS UDP-GLUCOSE LIPID CARRIER TRANSFERASE"/>
    <property type="match status" value="1"/>
</dbReference>
<sequence length="469" mass="53159">MDMTTHSKVKFGENESSALYRIVDGIVIVSFLLAVSTIYLGDFSKIYTISGLLSALLFVFFAEQSGLYRYNGVFVQRHEFKNIIGAWLQTLLVLLLFAFFTKWTEVHSRVVITTWMLATPLLIISSRLAGNQLIRSHYKKHQYKQKAIIVGVSNAGIRLAHDIANDKSSSLDFVGFYDDREPSRLAKDGLSKPILGTIKDSVEKAKKREVRHVYIALPMGEVKRVKDVVKMFSDTTARVYLIPDIYTYELMQARWRTIGNSPTISVQDTPFYGLASVVKRIEDVVLATLIALLISPVLLFVAIGVKLSGPGPIIFKQIRYGLDGAAIKVWKFRSMNTTDNGNIVKQATKNDPRVTRFGAFIRRTSLDELPQFINVIQGRMSIVGPRPHAVAHNEEYRQIVDKYMLRHKVKPGITGLAQISGYRGETDTLEKMEKRVEYDLKYIQNWSLSLDLRIIFLTIFKGFVAKTAY</sequence>
<name>A0A177Y365_9VIBR</name>
<dbReference type="PANTHER" id="PTHR30576:SF21">
    <property type="entry name" value="UDP-GLUCOSE:UNDECAPRENYL-PHOSPHATE GLUCOSE-1-PHOSPHATE TRANSFERASE"/>
    <property type="match status" value="1"/>
</dbReference>
<evidence type="ECO:0000256" key="3">
    <source>
        <dbReference type="ARBA" id="ARBA00022679"/>
    </source>
</evidence>
<comment type="caution">
    <text evidence="9">The sequence shown here is derived from an EMBL/GenBank/DDBJ whole genome shotgun (WGS) entry which is preliminary data.</text>
</comment>
<evidence type="ECO:0000256" key="4">
    <source>
        <dbReference type="ARBA" id="ARBA00022692"/>
    </source>
</evidence>
<comment type="similarity">
    <text evidence="2">Belongs to the bacterial sugar transferase family.</text>
</comment>
<dbReference type="InterPro" id="IPR003362">
    <property type="entry name" value="Bact_transf"/>
</dbReference>
<reference evidence="9 10" key="1">
    <citation type="journal article" date="2016" name="Syst. Appl. Microbiol.">
        <title>Vibrio bivalvicida sp. nov., a novel larval pathogen for bivalve molluscs reared in a hatchery.</title>
        <authorList>
            <person name="Dubert J."/>
            <person name="Romalde J.L."/>
            <person name="Prado S."/>
            <person name="Barja J.L."/>
        </authorList>
    </citation>
    <scope>NUCLEOTIDE SEQUENCE [LARGE SCALE GENOMIC DNA]</scope>
    <source>
        <strain evidence="9 10">605</strain>
    </source>
</reference>
<dbReference type="Gene3D" id="3.40.50.720">
    <property type="entry name" value="NAD(P)-binding Rossmann-like Domain"/>
    <property type="match status" value="1"/>
</dbReference>
<gene>
    <name evidence="9" type="ORF">APB76_08235</name>
</gene>
<proteinExistence type="inferred from homology"/>
<keyword evidence="3 9" id="KW-0808">Transferase</keyword>
<comment type="subcellular location">
    <subcellularLocation>
        <location evidence="1">Membrane</location>
        <topology evidence="1">Multi-pass membrane protein</topology>
    </subcellularLocation>
</comment>
<dbReference type="NCBIfam" id="TIGR03023">
    <property type="entry name" value="WcaJ_sugtrans"/>
    <property type="match status" value="1"/>
</dbReference>
<dbReference type="Proteomes" id="UP000078406">
    <property type="component" value="Unassembled WGS sequence"/>
</dbReference>
<dbReference type="GO" id="GO:0089702">
    <property type="term" value="F:undecaprenyl-phosphate glucose phosphotransferase activity"/>
    <property type="evidence" value="ECO:0007669"/>
    <property type="project" value="TreeGrafter"/>
</dbReference>
<feature type="domain" description="Bacterial sugar transferase" evidence="8">
    <location>
        <begin position="279"/>
        <end position="462"/>
    </location>
</feature>
<keyword evidence="5 7" id="KW-1133">Transmembrane helix</keyword>
<evidence type="ECO:0000259" key="8">
    <source>
        <dbReference type="Pfam" id="PF02397"/>
    </source>
</evidence>
<dbReference type="GO" id="GO:0016020">
    <property type="term" value="C:membrane"/>
    <property type="evidence" value="ECO:0007669"/>
    <property type="project" value="UniProtKB-SubCell"/>
</dbReference>
<evidence type="ECO:0000256" key="5">
    <source>
        <dbReference type="ARBA" id="ARBA00022989"/>
    </source>
</evidence>
<dbReference type="Pfam" id="PF02397">
    <property type="entry name" value="Bac_transf"/>
    <property type="match status" value="1"/>
</dbReference>
<keyword evidence="4 7" id="KW-0812">Transmembrane</keyword>
<dbReference type="InterPro" id="IPR017473">
    <property type="entry name" value="Undecaprenyl-P_gluc_Ptfrase"/>
</dbReference>
<dbReference type="GO" id="GO:0009242">
    <property type="term" value="P:colanic acid biosynthetic process"/>
    <property type="evidence" value="ECO:0007669"/>
    <property type="project" value="TreeGrafter"/>
</dbReference>